<accession>A0A9W4WAE3</accession>
<dbReference type="AlphaFoldDB" id="A0A9W4WAE3"/>
<gene>
    <name evidence="1" type="ORF">CGXH109_LOCUS79081</name>
</gene>
<dbReference type="SUPFAM" id="SSF140860">
    <property type="entry name" value="Pseudo ankyrin repeat-like"/>
    <property type="match status" value="1"/>
</dbReference>
<reference evidence="1" key="1">
    <citation type="submission" date="2022-08" db="EMBL/GenBank/DDBJ databases">
        <authorList>
            <person name="Giroux E."/>
            <person name="Giroux E."/>
        </authorList>
    </citation>
    <scope>NUCLEOTIDE SEQUENCE</scope>
    <source>
        <strain evidence="1">H1091258</strain>
    </source>
</reference>
<evidence type="ECO:0000313" key="2">
    <source>
        <dbReference type="Proteomes" id="UP001152533"/>
    </source>
</evidence>
<protein>
    <submittedName>
        <fullName evidence="1">Uncharacterized protein</fullName>
    </submittedName>
</protein>
<dbReference type="Gene3D" id="1.20.5.340">
    <property type="match status" value="2"/>
</dbReference>
<proteinExistence type="predicted"/>
<name>A0A9W4WAE3_9PEZI</name>
<dbReference type="Pfam" id="PF23397">
    <property type="entry name" value="DUF7104"/>
    <property type="match status" value="5"/>
</dbReference>
<dbReference type="InterPro" id="IPR055530">
    <property type="entry name" value="DUF7104"/>
</dbReference>
<dbReference type="Proteomes" id="UP001152533">
    <property type="component" value="Unassembled WGS sequence"/>
</dbReference>
<dbReference type="EMBL" id="CAMGZC010000600">
    <property type="protein sequence ID" value="CAI0648763.1"/>
    <property type="molecule type" value="Genomic_DNA"/>
</dbReference>
<organism evidence="1 2">
    <name type="scientific">Colletotrichum noveboracense</name>
    <dbReference type="NCBI Taxonomy" id="2664923"/>
    <lineage>
        <taxon>Eukaryota</taxon>
        <taxon>Fungi</taxon>
        <taxon>Dikarya</taxon>
        <taxon>Ascomycota</taxon>
        <taxon>Pezizomycotina</taxon>
        <taxon>Sordariomycetes</taxon>
        <taxon>Hypocreomycetidae</taxon>
        <taxon>Glomerellales</taxon>
        <taxon>Glomerellaceae</taxon>
        <taxon>Colletotrichum</taxon>
        <taxon>Colletotrichum gloeosporioides species complex</taxon>
    </lineage>
</organism>
<comment type="caution">
    <text evidence="1">The sequence shown here is derived from an EMBL/GenBank/DDBJ whole genome shotgun (WGS) entry which is preliminary data.</text>
</comment>
<sequence>MLLEIGQNYPAILKVHPFIVASEDIDEKGHPNAVAAARFLDVAQKAVEIESKRTKDFGMLQDLIGKRRGSVEMTEDFLIKLASAREWEPMAFLLATQGKPVTITENIMMAALKNDRECGKIIELLLNGREDRVNVSDKCIKEAIVGPEDVLIALVTSPWVYGQASNYTNMQLLLELRGDQVPITENVLIAAAASRHGRADKAMIGLLLEQKGEQITITESIVAAAAANEDNGDKVMEHLLQWKWNQITVTENVLVAAASNKSHRVIELLLDRKGDQIVITEKVLAAAATNKRSRKQILHQIFSRTRDHPLVTNQVLKTVYQNLVGDDEGRAALYLEMEEREIC</sequence>
<keyword evidence="2" id="KW-1185">Reference proteome</keyword>
<evidence type="ECO:0000313" key="1">
    <source>
        <dbReference type="EMBL" id="CAI0648763.1"/>
    </source>
</evidence>